<dbReference type="EC" id="3.4.21.7" evidence="5"/>
<dbReference type="SUPFAM" id="SSF57440">
    <property type="entry name" value="Kringle-like"/>
    <property type="match status" value="1"/>
</dbReference>
<evidence type="ECO:0000313" key="5">
    <source>
        <dbReference type="EMBL" id="CAG2227648.1"/>
    </source>
</evidence>
<keyword evidence="5" id="KW-0378">Hydrolase</keyword>
<accession>A0A8S3T2U3</accession>
<dbReference type="CDD" id="cd00108">
    <property type="entry name" value="KR"/>
    <property type="match status" value="1"/>
</dbReference>
<dbReference type="GO" id="GO:0005102">
    <property type="term" value="F:signaling receptor binding"/>
    <property type="evidence" value="ECO:0007669"/>
    <property type="project" value="TreeGrafter"/>
</dbReference>
<dbReference type="EMBL" id="CAJPWZ010001968">
    <property type="protein sequence ID" value="CAG2227648.1"/>
    <property type="molecule type" value="Genomic_DNA"/>
</dbReference>
<evidence type="ECO:0000259" key="4">
    <source>
        <dbReference type="PROSITE" id="PS50070"/>
    </source>
</evidence>
<dbReference type="PROSITE" id="PS50070">
    <property type="entry name" value="KRINGLE_2"/>
    <property type="match status" value="1"/>
</dbReference>
<evidence type="ECO:0000256" key="1">
    <source>
        <dbReference type="ARBA" id="ARBA00022572"/>
    </source>
</evidence>
<dbReference type="InterPro" id="IPR000001">
    <property type="entry name" value="Kringle"/>
</dbReference>
<organism evidence="5 6">
    <name type="scientific">Mytilus edulis</name>
    <name type="common">Blue mussel</name>
    <dbReference type="NCBI Taxonomy" id="6550"/>
    <lineage>
        <taxon>Eukaryota</taxon>
        <taxon>Metazoa</taxon>
        <taxon>Spiralia</taxon>
        <taxon>Lophotrochozoa</taxon>
        <taxon>Mollusca</taxon>
        <taxon>Bivalvia</taxon>
        <taxon>Autobranchia</taxon>
        <taxon>Pteriomorphia</taxon>
        <taxon>Mytilida</taxon>
        <taxon>Mytiloidea</taxon>
        <taxon>Mytilidae</taxon>
        <taxon>Mytilinae</taxon>
        <taxon>Mytilus</taxon>
    </lineage>
</organism>
<sequence length="152" mass="17161">MINKFISIGFACGVLKSPPSELPNTTWAVSFTHVVVVTFQCLSVTLGKSVEHCPVSSCGSDDQWSTMYNISCTSEDCYTKSDEYKGKVHCTVSGITCQFWNKNTPHRSYYRPTVPEDLASNYCRDPSSDGRPWCYTTNPDFRWEFCPVPRCP</sequence>
<dbReference type="PANTHER" id="PTHR24261:SF7">
    <property type="entry name" value="KRINGLE DOMAIN-CONTAINING PROTEIN"/>
    <property type="match status" value="1"/>
</dbReference>
<dbReference type="Gene3D" id="2.40.20.10">
    <property type="entry name" value="Plasminogen Kringle 4"/>
    <property type="match status" value="1"/>
</dbReference>
<dbReference type="GO" id="GO:0004252">
    <property type="term" value="F:serine-type endopeptidase activity"/>
    <property type="evidence" value="ECO:0007669"/>
    <property type="project" value="UniProtKB-EC"/>
</dbReference>
<dbReference type="InterPro" id="IPR038178">
    <property type="entry name" value="Kringle_sf"/>
</dbReference>
<comment type="caution">
    <text evidence="3">Lacks conserved residue(s) required for the propagation of feature annotation.</text>
</comment>
<dbReference type="Proteomes" id="UP000683360">
    <property type="component" value="Unassembled WGS sequence"/>
</dbReference>
<dbReference type="SMART" id="SM00130">
    <property type="entry name" value="KR"/>
    <property type="match status" value="1"/>
</dbReference>
<dbReference type="InterPro" id="IPR013806">
    <property type="entry name" value="Kringle-like"/>
</dbReference>
<evidence type="ECO:0000256" key="3">
    <source>
        <dbReference type="PROSITE-ProRule" id="PRU00121"/>
    </source>
</evidence>
<keyword evidence="2 3" id="KW-1015">Disulfide bond</keyword>
<evidence type="ECO:0000313" key="6">
    <source>
        <dbReference type="Proteomes" id="UP000683360"/>
    </source>
</evidence>
<feature type="disulfide bond" evidence="3">
    <location>
        <begin position="123"/>
        <end position="146"/>
    </location>
</feature>
<dbReference type="OrthoDB" id="272018at2759"/>
<dbReference type="PANTHER" id="PTHR24261">
    <property type="entry name" value="PLASMINOGEN-RELATED"/>
    <property type="match status" value="1"/>
</dbReference>
<feature type="domain" description="Kringle" evidence="4">
    <location>
        <begin position="75"/>
        <end position="151"/>
    </location>
</feature>
<dbReference type="Pfam" id="PF00051">
    <property type="entry name" value="Kringle"/>
    <property type="match status" value="1"/>
</dbReference>
<protein>
    <submittedName>
        <fullName evidence="5">PLG</fullName>
        <ecNumber evidence="5">3.4.21.7</ecNumber>
    </submittedName>
</protein>
<dbReference type="PRINTS" id="PR00018">
    <property type="entry name" value="KRINGLE"/>
</dbReference>
<dbReference type="GO" id="GO:0005615">
    <property type="term" value="C:extracellular space"/>
    <property type="evidence" value="ECO:0007669"/>
    <property type="project" value="TreeGrafter"/>
</dbReference>
<evidence type="ECO:0000256" key="2">
    <source>
        <dbReference type="ARBA" id="ARBA00023157"/>
    </source>
</evidence>
<name>A0A8S3T2U3_MYTED</name>
<reference evidence="5" key="1">
    <citation type="submission" date="2021-03" db="EMBL/GenBank/DDBJ databases">
        <authorList>
            <person name="Bekaert M."/>
        </authorList>
    </citation>
    <scope>NUCLEOTIDE SEQUENCE</scope>
</reference>
<dbReference type="AlphaFoldDB" id="A0A8S3T2U3"/>
<keyword evidence="6" id="KW-1185">Reference proteome</keyword>
<proteinExistence type="predicted"/>
<comment type="caution">
    <text evidence="5">The sequence shown here is derived from an EMBL/GenBank/DDBJ whole genome shotgun (WGS) entry which is preliminary data.</text>
</comment>
<keyword evidence="1 3" id="KW-0420">Kringle</keyword>
<gene>
    <name evidence="5" type="ORF">MEDL_40610</name>
</gene>
<dbReference type="InterPro" id="IPR050759">
    <property type="entry name" value="Serine_protease_kringle"/>
</dbReference>